<dbReference type="GO" id="GO:0004765">
    <property type="term" value="F:shikimate kinase activity"/>
    <property type="evidence" value="ECO:0007669"/>
    <property type="project" value="UniProtKB-UniRule"/>
</dbReference>
<dbReference type="GO" id="GO:0009423">
    <property type="term" value="P:chorismate biosynthetic process"/>
    <property type="evidence" value="ECO:0007669"/>
    <property type="project" value="UniProtKB-UniRule"/>
</dbReference>
<dbReference type="InterPro" id="IPR031322">
    <property type="entry name" value="Shikimate/glucono_kinase"/>
</dbReference>
<dbReference type="Gene3D" id="3.40.50.300">
    <property type="entry name" value="P-loop containing nucleotide triphosphate hydrolases"/>
    <property type="match status" value="1"/>
</dbReference>
<keyword evidence="8 11" id="KW-0067">ATP-binding</keyword>
<feature type="binding site" evidence="11">
    <location>
        <position position="155"/>
    </location>
    <ligand>
        <name>substrate</name>
    </ligand>
</feature>
<comment type="pathway">
    <text evidence="1 11">Metabolic intermediate biosynthesis; chorismate biosynthesis; chorismate from D-erythrose 4-phosphate and phosphoenolpyruvate: step 5/7.</text>
</comment>
<evidence type="ECO:0000256" key="6">
    <source>
        <dbReference type="ARBA" id="ARBA00022741"/>
    </source>
</evidence>
<dbReference type="EMBL" id="WHNX01000026">
    <property type="protein sequence ID" value="MPW26749.1"/>
    <property type="molecule type" value="Genomic_DNA"/>
</dbReference>
<comment type="caution">
    <text evidence="12">The sequence shown here is derived from an EMBL/GenBank/DDBJ whole genome shotgun (WGS) entry which is preliminary data.</text>
</comment>
<dbReference type="UniPathway" id="UPA00053">
    <property type="reaction ID" value="UER00088"/>
</dbReference>
<evidence type="ECO:0000256" key="8">
    <source>
        <dbReference type="ARBA" id="ARBA00022840"/>
    </source>
</evidence>
<keyword evidence="11" id="KW-0460">Magnesium</keyword>
<dbReference type="GO" id="GO:0008652">
    <property type="term" value="P:amino acid biosynthetic process"/>
    <property type="evidence" value="ECO:0007669"/>
    <property type="project" value="UniProtKB-KW"/>
</dbReference>
<dbReference type="GO" id="GO:0000287">
    <property type="term" value="F:magnesium ion binding"/>
    <property type="evidence" value="ECO:0007669"/>
    <property type="project" value="UniProtKB-UniRule"/>
</dbReference>
<dbReference type="Proteomes" id="UP000440004">
    <property type="component" value="Unassembled WGS sequence"/>
</dbReference>
<dbReference type="PANTHER" id="PTHR21087">
    <property type="entry name" value="SHIKIMATE KINASE"/>
    <property type="match status" value="1"/>
</dbReference>
<comment type="function">
    <text evidence="11">Catalyzes the specific phosphorylation of the 3-hydroxyl group of shikimic acid using ATP as a cosubstrate.</text>
</comment>
<evidence type="ECO:0000256" key="11">
    <source>
        <dbReference type="HAMAP-Rule" id="MF_00109"/>
    </source>
</evidence>
<comment type="subunit">
    <text evidence="11">Monomer.</text>
</comment>
<feature type="binding site" evidence="11">
    <location>
        <position position="34"/>
    </location>
    <ligand>
        <name>Mg(2+)</name>
        <dbReference type="ChEBI" id="CHEBI:18420"/>
    </ligand>
</feature>
<evidence type="ECO:0000256" key="1">
    <source>
        <dbReference type="ARBA" id="ARBA00004842"/>
    </source>
</evidence>
<organism evidence="12 13">
    <name type="scientific">Alkalibaculum sporogenes</name>
    <dbReference type="NCBI Taxonomy" id="2655001"/>
    <lineage>
        <taxon>Bacteria</taxon>
        <taxon>Bacillati</taxon>
        <taxon>Bacillota</taxon>
        <taxon>Clostridia</taxon>
        <taxon>Eubacteriales</taxon>
        <taxon>Eubacteriaceae</taxon>
        <taxon>Alkalibaculum</taxon>
    </lineage>
</organism>
<dbReference type="AlphaFoldDB" id="A0A6A7KB28"/>
<dbReference type="GO" id="GO:0005524">
    <property type="term" value="F:ATP binding"/>
    <property type="evidence" value="ECO:0007669"/>
    <property type="project" value="UniProtKB-UniRule"/>
</dbReference>
<proteinExistence type="inferred from homology"/>
<evidence type="ECO:0000256" key="9">
    <source>
        <dbReference type="ARBA" id="ARBA00023141"/>
    </source>
</evidence>
<dbReference type="InterPro" id="IPR027417">
    <property type="entry name" value="P-loop_NTPase"/>
</dbReference>
<comment type="catalytic activity">
    <reaction evidence="10 11">
        <text>shikimate + ATP = 3-phosphoshikimate + ADP + H(+)</text>
        <dbReference type="Rhea" id="RHEA:13121"/>
        <dbReference type="ChEBI" id="CHEBI:15378"/>
        <dbReference type="ChEBI" id="CHEBI:30616"/>
        <dbReference type="ChEBI" id="CHEBI:36208"/>
        <dbReference type="ChEBI" id="CHEBI:145989"/>
        <dbReference type="ChEBI" id="CHEBI:456216"/>
        <dbReference type="EC" id="2.7.1.71"/>
    </reaction>
</comment>
<dbReference type="EC" id="2.7.1.71" evidence="3 11"/>
<protein>
    <recommendedName>
        <fullName evidence="3 11">Shikimate kinase</fullName>
        <shortName evidence="11">SK</shortName>
        <ecNumber evidence="3 11">2.7.1.71</ecNumber>
    </recommendedName>
</protein>
<accession>A0A6A7KB28</accession>
<dbReference type="PANTHER" id="PTHR21087:SF16">
    <property type="entry name" value="SHIKIMATE KINASE 1, CHLOROPLASTIC"/>
    <property type="match status" value="1"/>
</dbReference>
<name>A0A6A7KB28_9FIRM</name>
<dbReference type="HAMAP" id="MF_00109">
    <property type="entry name" value="Shikimate_kinase"/>
    <property type="match status" value="1"/>
</dbReference>
<feature type="binding site" evidence="11">
    <location>
        <begin position="30"/>
        <end position="35"/>
    </location>
    <ligand>
        <name>ATP</name>
        <dbReference type="ChEBI" id="CHEBI:30616"/>
    </ligand>
</feature>
<dbReference type="InterPro" id="IPR000623">
    <property type="entry name" value="Shikimate_kinase/TSH1"/>
</dbReference>
<dbReference type="SUPFAM" id="SSF52540">
    <property type="entry name" value="P-loop containing nucleoside triphosphate hydrolases"/>
    <property type="match status" value="1"/>
</dbReference>
<feature type="binding site" evidence="11">
    <location>
        <position position="52"/>
    </location>
    <ligand>
        <name>substrate</name>
    </ligand>
</feature>
<reference evidence="12 13" key="1">
    <citation type="submission" date="2019-10" db="EMBL/GenBank/DDBJ databases">
        <title>Alkalibaculum tamaniensis sp.nov., a new alkaliphilic acetogen, isolated on methoxylated aromatics from a mud volcano.</title>
        <authorList>
            <person name="Khomyakova M.A."/>
            <person name="Merkel A.Y."/>
            <person name="Bonch-Osmolovskaya E.A."/>
            <person name="Slobodkin A.I."/>
        </authorList>
    </citation>
    <scope>NUCLEOTIDE SEQUENCE [LARGE SCALE GENOMIC DNA]</scope>
    <source>
        <strain evidence="12 13">M08DMB</strain>
    </source>
</reference>
<comment type="caution">
    <text evidence="11">Lacks conserved residue(s) required for the propagation of feature annotation.</text>
</comment>
<keyword evidence="11" id="KW-0479">Metal-binding</keyword>
<keyword evidence="6 11" id="KW-0547">Nucleotide-binding</keyword>
<keyword evidence="13" id="KW-1185">Reference proteome</keyword>
<evidence type="ECO:0000313" key="13">
    <source>
        <dbReference type="Proteomes" id="UP000440004"/>
    </source>
</evidence>
<evidence type="ECO:0000256" key="7">
    <source>
        <dbReference type="ARBA" id="ARBA00022777"/>
    </source>
</evidence>
<evidence type="ECO:0000256" key="2">
    <source>
        <dbReference type="ARBA" id="ARBA00006997"/>
    </source>
</evidence>
<dbReference type="PROSITE" id="PS01128">
    <property type="entry name" value="SHIKIMATE_KINASE"/>
    <property type="match status" value="1"/>
</dbReference>
<evidence type="ECO:0000256" key="4">
    <source>
        <dbReference type="ARBA" id="ARBA00022605"/>
    </source>
</evidence>
<keyword evidence="9 11" id="KW-0057">Aromatic amino acid biosynthesis</keyword>
<dbReference type="Pfam" id="PF01202">
    <property type="entry name" value="SKI"/>
    <property type="match status" value="1"/>
</dbReference>
<dbReference type="InterPro" id="IPR023000">
    <property type="entry name" value="Shikimate_kinase_CS"/>
</dbReference>
<feature type="binding site" evidence="11">
    <location>
        <position position="136"/>
    </location>
    <ligand>
        <name>ATP</name>
        <dbReference type="ChEBI" id="CHEBI:30616"/>
    </ligand>
</feature>
<feature type="binding site" evidence="11">
    <location>
        <position position="98"/>
    </location>
    <ligand>
        <name>substrate</name>
    </ligand>
</feature>
<keyword evidence="7 11" id="KW-0418">Kinase</keyword>
<keyword evidence="5 11" id="KW-0808">Transferase</keyword>
<feature type="binding site" evidence="11">
    <location>
        <position position="76"/>
    </location>
    <ligand>
        <name>substrate</name>
    </ligand>
</feature>
<comment type="subcellular location">
    <subcellularLocation>
        <location evidence="11">Cytoplasm</location>
    </subcellularLocation>
</comment>
<dbReference type="GO" id="GO:0005829">
    <property type="term" value="C:cytosol"/>
    <property type="evidence" value="ECO:0007669"/>
    <property type="project" value="TreeGrafter"/>
</dbReference>
<evidence type="ECO:0000313" key="12">
    <source>
        <dbReference type="EMBL" id="MPW26749.1"/>
    </source>
</evidence>
<comment type="cofactor">
    <cofactor evidence="11">
        <name>Mg(2+)</name>
        <dbReference type="ChEBI" id="CHEBI:18420"/>
    </cofactor>
    <text evidence="11">Binds 1 Mg(2+) ion per subunit.</text>
</comment>
<dbReference type="GO" id="GO:0009073">
    <property type="term" value="P:aromatic amino acid family biosynthetic process"/>
    <property type="evidence" value="ECO:0007669"/>
    <property type="project" value="UniProtKB-KW"/>
</dbReference>
<evidence type="ECO:0000256" key="3">
    <source>
        <dbReference type="ARBA" id="ARBA00012154"/>
    </source>
</evidence>
<comment type="similarity">
    <text evidence="2 11">Belongs to the shikimate kinase family.</text>
</comment>
<evidence type="ECO:0000256" key="10">
    <source>
        <dbReference type="ARBA" id="ARBA00048567"/>
    </source>
</evidence>
<evidence type="ECO:0000256" key="5">
    <source>
        <dbReference type="ARBA" id="ARBA00022679"/>
    </source>
</evidence>
<dbReference type="CDD" id="cd00464">
    <property type="entry name" value="SK"/>
    <property type="match status" value="1"/>
</dbReference>
<sequence length="189" mass="21644">MKMNDTEHISQKIQLGETFSYNIMIIGFMGTGKSTIAKCLSEILSMEEVEMDQHIAEKEGMSINQIFEESGEEYFRNCESNTLIEFNSKKGLIISCGGGVVLREENISHMKNQGKIILLSATPETIYERVKDNTERPILRNNMNIEFIANLLEQRIDRYIEAADIIINTDNKTIEEITDEILRKLSNMI</sequence>
<dbReference type="PRINTS" id="PR01100">
    <property type="entry name" value="SHIKIMTKNASE"/>
</dbReference>
<keyword evidence="11" id="KW-0963">Cytoplasm</keyword>
<keyword evidence="4 11" id="KW-0028">Amino-acid biosynthesis</keyword>
<gene>
    <name evidence="11" type="primary">aroK</name>
    <name evidence="12" type="ORF">GC105_13235</name>
</gene>